<keyword evidence="4" id="KW-1185">Reference proteome</keyword>
<proteinExistence type="predicted"/>
<name>A0AAV0XRZ1_9HEMI</name>
<feature type="region of interest" description="Disordered" evidence="1">
    <location>
        <begin position="15"/>
        <end position="55"/>
    </location>
</feature>
<dbReference type="Proteomes" id="UP001160148">
    <property type="component" value="Unassembled WGS sequence"/>
</dbReference>
<gene>
    <name evidence="2" type="ORF">MEUPH1_LOCUS24760</name>
    <name evidence="3" type="ORF">MEUPH1_LOCUS24761</name>
</gene>
<feature type="compositionally biased region" description="Basic and acidic residues" evidence="1">
    <location>
        <begin position="15"/>
        <end position="27"/>
    </location>
</feature>
<dbReference type="AlphaFoldDB" id="A0AAV0XRZ1"/>
<organism evidence="2 4">
    <name type="scientific">Macrosiphum euphorbiae</name>
    <name type="common">potato aphid</name>
    <dbReference type="NCBI Taxonomy" id="13131"/>
    <lineage>
        <taxon>Eukaryota</taxon>
        <taxon>Metazoa</taxon>
        <taxon>Ecdysozoa</taxon>
        <taxon>Arthropoda</taxon>
        <taxon>Hexapoda</taxon>
        <taxon>Insecta</taxon>
        <taxon>Pterygota</taxon>
        <taxon>Neoptera</taxon>
        <taxon>Paraneoptera</taxon>
        <taxon>Hemiptera</taxon>
        <taxon>Sternorrhyncha</taxon>
        <taxon>Aphidomorpha</taxon>
        <taxon>Aphidoidea</taxon>
        <taxon>Aphididae</taxon>
        <taxon>Macrosiphini</taxon>
        <taxon>Macrosiphum</taxon>
    </lineage>
</organism>
<protein>
    <submittedName>
        <fullName evidence="2">Uncharacterized protein</fullName>
    </submittedName>
</protein>
<dbReference type="EMBL" id="CARXXK010000454">
    <property type="protein sequence ID" value="CAI6370657.1"/>
    <property type="molecule type" value="Genomic_DNA"/>
</dbReference>
<dbReference type="EMBL" id="CARXXK010000454">
    <property type="protein sequence ID" value="CAI6370658.1"/>
    <property type="molecule type" value="Genomic_DNA"/>
</dbReference>
<sequence length="55" mass="6276">LEVVIKENETTKINDKGTMRRANEREKRRGHNGVSAREMNVRTARRKSVGKGLPT</sequence>
<reference evidence="2 4" key="1">
    <citation type="submission" date="2023-01" db="EMBL/GenBank/DDBJ databases">
        <authorList>
            <person name="Whitehead M."/>
        </authorList>
    </citation>
    <scope>NUCLEOTIDE SEQUENCE [LARGE SCALE GENOMIC DNA]</scope>
</reference>
<feature type="non-terminal residue" evidence="2">
    <location>
        <position position="1"/>
    </location>
</feature>
<evidence type="ECO:0000256" key="1">
    <source>
        <dbReference type="SAM" id="MobiDB-lite"/>
    </source>
</evidence>
<evidence type="ECO:0000313" key="2">
    <source>
        <dbReference type="EMBL" id="CAI6370657.1"/>
    </source>
</evidence>
<accession>A0AAV0XRZ1</accession>
<comment type="caution">
    <text evidence="2">The sequence shown here is derived from an EMBL/GenBank/DDBJ whole genome shotgun (WGS) entry which is preliminary data.</text>
</comment>
<evidence type="ECO:0000313" key="3">
    <source>
        <dbReference type="EMBL" id="CAI6370658.1"/>
    </source>
</evidence>
<evidence type="ECO:0000313" key="4">
    <source>
        <dbReference type="Proteomes" id="UP001160148"/>
    </source>
</evidence>